<protein>
    <submittedName>
        <fullName evidence="1">Uncharacterized protein</fullName>
    </submittedName>
</protein>
<gene>
    <name evidence="1" type="ORF">SMALB_7656</name>
</gene>
<organism evidence="1 2">
    <name type="scientific">Streptomyces malaysiensis</name>
    <dbReference type="NCBI Taxonomy" id="92644"/>
    <lineage>
        <taxon>Bacteria</taxon>
        <taxon>Bacillati</taxon>
        <taxon>Actinomycetota</taxon>
        <taxon>Actinomycetes</taxon>
        <taxon>Kitasatosporales</taxon>
        <taxon>Streptomycetaceae</taxon>
        <taxon>Streptomyces</taxon>
        <taxon>Streptomyces violaceusniger group</taxon>
    </lineage>
</organism>
<comment type="caution">
    <text evidence="1">The sequence shown here is derived from an EMBL/GenBank/DDBJ whole genome shotgun (WGS) entry which is preliminary data.</text>
</comment>
<evidence type="ECO:0000313" key="1">
    <source>
        <dbReference type="EMBL" id="NIY69532.1"/>
    </source>
</evidence>
<reference evidence="1 2" key="1">
    <citation type="submission" date="2020-02" db="EMBL/GenBank/DDBJ databases">
        <title>Streptomyces malaysiensis DSM14702 (JHCC583434, PFL_A843) Genome sequencing and assembly.</title>
        <authorList>
            <person name="Samborskyy M."/>
        </authorList>
    </citation>
    <scope>NUCLEOTIDE SEQUENCE [LARGE SCALE GENOMIC DNA]</scope>
    <source>
        <strain evidence="1 2">DSM 14702</strain>
    </source>
</reference>
<evidence type="ECO:0000313" key="2">
    <source>
        <dbReference type="Proteomes" id="UP000536624"/>
    </source>
</evidence>
<dbReference type="AlphaFoldDB" id="A0A7X6B1R1"/>
<name>A0A7X6B1R1_STRMQ</name>
<accession>A0A7X6B1R1</accession>
<sequence length="315" mass="34668">MPLPCGRQPCSQKAGRMRAIAQGGPQGRSLSGGGALVGRWWRDGVKGLAAEVVRTADGSRAMYHRPVPCRPHTASSPLEEVEESFLALARAEAPLTLPAHLVCDDRAEGAWPVDRIRTRLAHPSTRPELRSRTWCEVARRAHTLGEPWSVVAVGMTIPVLRRMLARLSRPAHLERQEVEQEALAAVAVALEGVDADDPGLDRELFGAADRAVHRLIYAARRRGEREAGEPMAHLGRLCSTTSAEGDVVTDEHQVLVGAVRARVVDLAEAQLIARTRLYGEPMGELARERGVSTRQLYRHRSAAEQRLARHLHRTR</sequence>
<dbReference type="EMBL" id="JAALLH010000002">
    <property type="protein sequence ID" value="NIY69532.1"/>
    <property type="molecule type" value="Genomic_DNA"/>
</dbReference>
<proteinExistence type="predicted"/>
<dbReference type="Proteomes" id="UP000536624">
    <property type="component" value="Unassembled WGS sequence"/>
</dbReference>
<dbReference type="RefSeq" id="WP_244453810.1">
    <property type="nucleotide sequence ID" value="NZ_JAALLH010000002.1"/>
</dbReference>